<proteinExistence type="predicted"/>
<feature type="region of interest" description="Disordered" evidence="2">
    <location>
        <begin position="339"/>
        <end position="419"/>
    </location>
</feature>
<dbReference type="OrthoDB" id="6158299at2759"/>
<keyword evidence="1" id="KW-0175">Coiled coil</keyword>
<feature type="compositionally biased region" description="Low complexity" evidence="2">
    <location>
        <begin position="369"/>
        <end position="414"/>
    </location>
</feature>
<dbReference type="Proteomes" id="UP000095300">
    <property type="component" value="Unassembled WGS sequence"/>
</dbReference>
<feature type="region of interest" description="Disordered" evidence="2">
    <location>
        <begin position="633"/>
        <end position="736"/>
    </location>
</feature>
<feature type="compositionally biased region" description="Low complexity" evidence="2">
    <location>
        <begin position="1233"/>
        <end position="1251"/>
    </location>
</feature>
<accession>A0A1I8QC58</accession>
<dbReference type="KEGG" id="scac:106088848"/>
<gene>
    <name evidence="3" type="primary">106088848</name>
</gene>
<feature type="compositionally biased region" description="Low complexity" evidence="2">
    <location>
        <begin position="26"/>
        <end position="37"/>
    </location>
</feature>
<feature type="coiled-coil region" evidence="1">
    <location>
        <begin position="291"/>
        <end position="318"/>
    </location>
</feature>
<evidence type="ECO:0000313" key="4">
    <source>
        <dbReference type="Proteomes" id="UP000095300"/>
    </source>
</evidence>
<feature type="compositionally biased region" description="Acidic residues" evidence="2">
    <location>
        <begin position="718"/>
        <end position="736"/>
    </location>
</feature>
<feature type="region of interest" description="Disordered" evidence="2">
    <location>
        <begin position="814"/>
        <end position="903"/>
    </location>
</feature>
<feature type="compositionally biased region" description="Low complexity" evidence="2">
    <location>
        <begin position="74"/>
        <end position="92"/>
    </location>
</feature>
<feature type="region of interest" description="Disordered" evidence="2">
    <location>
        <begin position="1220"/>
        <end position="1251"/>
    </location>
</feature>
<feature type="compositionally biased region" description="Low complexity" evidence="2">
    <location>
        <begin position="687"/>
        <end position="717"/>
    </location>
</feature>
<feature type="compositionally biased region" description="Low complexity" evidence="2">
    <location>
        <begin position="47"/>
        <end position="60"/>
    </location>
</feature>
<keyword evidence="4" id="KW-1185">Reference proteome</keyword>
<organism evidence="3 4">
    <name type="scientific">Stomoxys calcitrans</name>
    <name type="common">Stable fly</name>
    <name type="synonym">Conops calcitrans</name>
    <dbReference type="NCBI Taxonomy" id="35570"/>
    <lineage>
        <taxon>Eukaryota</taxon>
        <taxon>Metazoa</taxon>
        <taxon>Ecdysozoa</taxon>
        <taxon>Arthropoda</taxon>
        <taxon>Hexapoda</taxon>
        <taxon>Insecta</taxon>
        <taxon>Pterygota</taxon>
        <taxon>Neoptera</taxon>
        <taxon>Endopterygota</taxon>
        <taxon>Diptera</taxon>
        <taxon>Brachycera</taxon>
        <taxon>Muscomorpha</taxon>
        <taxon>Muscoidea</taxon>
        <taxon>Muscidae</taxon>
        <taxon>Stomoxys</taxon>
    </lineage>
</organism>
<name>A0A1I8QC58_STOCA</name>
<feature type="region of interest" description="Disordered" evidence="2">
    <location>
        <begin position="47"/>
        <end position="92"/>
    </location>
</feature>
<feature type="compositionally biased region" description="Acidic residues" evidence="2">
    <location>
        <begin position="1320"/>
        <end position="1336"/>
    </location>
</feature>
<feature type="coiled-coil region" evidence="1">
    <location>
        <begin position="420"/>
        <end position="447"/>
    </location>
</feature>
<dbReference type="EnsemblMetazoa" id="SCAU015764-RA">
    <property type="protein sequence ID" value="SCAU015764-PA"/>
    <property type="gene ID" value="SCAU015764"/>
</dbReference>
<feature type="compositionally biased region" description="Low complexity" evidence="2">
    <location>
        <begin position="825"/>
        <end position="845"/>
    </location>
</feature>
<dbReference type="VEuPathDB" id="VectorBase:SCAU015764"/>
<reference evidence="3" key="1">
    <citation type="submission" date="2020-05" db="UniProtKB">
        <authorList>
            <consortium name="EnsemblMetazoa"/>
        </authorList>
    </citation>
    <scope>IDENTIFICATION</scope>
    <source>
        <strain evidence="3">USDA</strain>
    </source>
</reference>
<evidence type="ECO:0000256" key="2">
    <source>
        <dbReference type="SAM" id="MobiDB-lite"/>
    </source>
</evidence>
<feature type="region of interest" description="Disordered" evidence="2">
    <location>
        <begin position="248"/>
        <end position="278"/>
    </location>
</feature>
<feature type="compositionally biased region" description="Basic and acidic residues" evidence="2">
    <location>
        <begin position="652"/>
        <end position="684"/>
    </location>
</feature>
<sequence length="1406" mass="154517">MFGLLNTTQIYGINPASTHSEHEHQQQQQNQQQQHNFQTHAHIAGSTTISSTSPIPNTIIAPQNHTSKGHRRTSSSISDTSGSSSSKFLSNLTSKSPTNFLEKFLKNDFLNTYDTLKNYRNFSASGAQNKRHSDPLQGQQSQQGFANTFNCLQGSYRHSFDGEFYEKTNVKKASKDLQELKGIVTPTSSTTNRDLHKSSEMTIKCSKNLLAVEPEVQGPATLQNYQKIPESEHDLLVDSLLVASSGASSGEFNSSSDTTTTTQSSSAGGNTSSFSTSSSNIYKRLSFGAIRNSQSSQKQEKNGENAQAQQQLEGITDHSVTLNLTTSLIPSFKVIDLHRSSSSNSSSGDCLSKRERKKGAMTPQPPKTPLSQLLNLSSNSPKSPQKSKSATEPSTPTTSTLTPNSSTSATPASAQDKAQRRKLLQMLTAYEQQNKLLQRELAKEKRRRSEELACVVKSLLCFESKLKNDMKSFNQRLQDKDVEICRLVRQNRALRKKMCRLQEEASACTRDEGVVEDDEAENEADAKDLLEDCLVLEALQCINCRRQFYDIEVQENCTQTTLTMAGAGGNVSGGILKDVGGNRNIDDPTTEHGSSSDDTVSSSFFGARRSVRYTSKRTSGTFRDYMRSRAMNIDDPSLEADNNSEEYPSTLSHDDSRENIYSRTIERMHGVKCESERDSEEHSGLDTSSSSVTRSNSRASTKSSKSSSSKSSDLSNALEEDDGIFSPTQDEDFEEEDVVMGKLKIVRGRALEAFSEASPKQIYETSTDDWYASASDQEETITPGAANASKCYGQGAVNPVLECVNQILLQQSMEGMEDRSQTPKNSLTTSSTTTTTTTTTLPRRSSLSDRRNNQRNNSRASDGTAPNSGNGTLTRKRVHFSTKNSMVHVPRNDETEDEDEQEAHEAMGNVISNYQMSSVSSSYISHSPALMDKEEEAETERLEIFNYESIYSNEYEPIGSEMNSSNLYVDMESTTAMTPNGQNGCDKSAVSEAVKASKLPPALPPKPANLLKFKKSLQQLDEETHDELIESHEGEVLVEPDYCSISEVNVGITSVQIRADIHRAPLSERDLESVVENDNDLDAATVVSEANSQKTEEIEEIFADIPKLPNVAAIIAPKSALKQNEYLVMTPKQEAGSKKQPVGIMALASPGAKQKPDRSALKLNLSSLNGCQNGYMASPKMENSPVLRQLTASGSPNNYQQPQYKRKHMPNILQEINKRLSLPNSPVTPPTPNGVNNNKSGSKSSASASASLEANESLNSLPLQAEFDWYNLDVEYGKNSTPGDHGPKVSDMLGNGVMTNSLLADIKEDGESLINTADEYNLDEEYSDDERDDLEDGDRAHKERSNQQPNEAINCILVANNHAKAKKIKKNLANFEKFIENTTMVNGGKSSLNASKRKIYFAGPFV</sequence>
<feature type="region of interest" description="Disordered" evidence="2">
    <location>
        <begin position="578"/>
        <end position="601"/>
    </location>
</feature>
<evidence type="ECO:0000313" key="3">
    <source>
        <dbReference type="EnsemblMetazoa" id="SCAU015764-PA"/>
    </source>
</evidence>
<feature type="region of interest" description="Disordered" evidence="2">
    <location>
        <begin position="18"/>
        <end position="37"/>
    </location>
</feature>
<evidence type="ECO:0000256" key="1">
    <source>
        <dbReference type="SAM" id="Coils"/>
    </source>
</evidence>
<protein>
    <submittedName>
        <fullName evidence="3">Uncharacterized protein</fullName>
    </submittedName>
</protein>
<feature type="region of interest" description="Disordered" evidence="2">
    <location>
        <begin position="1317"/>
        <end position="1348"/>
    </location>
</feature>
<feature type="compositionally biased region" description="Polar residues" evidence="2">
    <location>
        <begin position="860"/>
        <end position="873"/>
    </location>
</feature>